<comment type="subcellular location">
    <subcellularLocation>
        <location evidence="1">Secreted</location>
    </subcellularLocation>
</comment>
<keyword evidence="3" id="KW-0472">Membrane</keyword>
<keyword evidence="3" id="KW-1133">Transmembrane helix</keyword>
<dbReference type="EMBL" id="QXQA01000019">
    <property type="protein sequence ID" value="RIX49238.1"/>
    <property type="molecule type" value="Genomic_DNA"/>
</dbReference>
<dbReference type="Gene3D" id="3.20.20.370">
    <property type="entry name" value="Glycoside hydrolase/deacetylase"/>
    <property type="match status" value="1"/>
</dbReference>
<keyword evidence="3" id="KW-0812">Transmembrane</keyword>
<dbReference type="OrthoDB" id="5437800at2"/>
<feature type="transmembrane region" description="Helical" evidence="3">
    <location>
        <begin position="20"/>
        <end position="44"/>
    </location>
</feature>
<evidence type="ECO:0000256" key="3">
    <source>
        <dbReference type="SAM" id="Phobius"/>
    </source>
</evidence>
<dbReference type="AlphaFoldDB" id="A0A3A1UM96"/>
<dbReference type="Proteomes" id="UP000266482">
    <property type="component" value="Unassembled WGS sequence"/>
</dbReference>
<accession>A0A3A1UM96</accession>
<dbReference type="GO" id="GO:0005975">
    <property type="term" value="P:carbohydrate metabolic process"/>
    <property type="evidence" value="ECO:0007669"/>
    <property type="project" value="InterPro"/>
</dbReference>
<dbReference type="PANTHER" id="PTHR34216:SF3">
    <property type="entry name" value="POLY-BETA-1,6-N-ACETYL-D-GLUCOSAMINE N-DEACETYLASE"/>
    <property type="match status" value="1"/>
</dbReference>
<evidence type="ECO:0000256" key="1">
    <source>
        <dbReference type="ARBA" id="ARBA00004613"/>
    </source>
</evidence>
<feature type="domain" description="NodB homology" evidence="4">
    <location>
        <begin position="111"/>
        <end position="191"/>
    </location>
</feature>
<dbReference type="GO" id="GO:0005576">
    <property type="term" value="C:extracellular region"/>
    <property type="evidence" value="ECO:0007669"/>
    <property type="project" value="UniProtKB-SubCell"/>
</dbReference>
<dbReference type="InterPro" id="IPR002509">
    <property type="entry name" value="NODB_dom"/>
</dbReference>
<dbReference type="InterPro" id="IPR011330">
    <property type="entry name" value="Glyco_hydro/deAcase_b/a-brl"/>
</dbReference>
<evidence type="ECO:0000313" key="6">
    <source>
        <dbReference type="Proteomes" id="UP000266482"/>
    </source>
</evidence>
<name>A0A3A1UM96_9BACL</name>
<comment type="caution">
    <text evidence="5">The sequence shown here is derived from an EMBL/GenBank/DDBJ whole genome shotgun (WGS) entry which is preliminary data.</text>
</comment>
<proteinExistence type="predicted"/>
<sequence>MFKGQRSKALNVRRKDRRKIVKTVLQTVILAILAVLLTSALLAIHDYEEPDRSEWTNRDGFVAVSYFGVGRKGTSELIASSKLKEQLRALYHRGYVTISQEDVLAFYNEGKPLPEKALFLTFEDGRNDSALFVEPMLEAYNFKATMMTYANKMGSKEGKFLQPKDLLKMTRKGFWELGSNGYRLTYINIVDEKGDYLGVRNHNEFPEQRTAQYYTHYLMDFIRDANGVPVEDRSGMEARISGDYELMESIYTKAFGYVPRTYMIMHANTLYNGMNPLVEAANDKKIREMFQLHFNREGDALNTAESSPFDLSRVQPAAYWETNHLLMQLRHDTGEQLPFETGDKERAAKWELARGAAEFEEDRIALTSPPGGSGLLTLRGSDHWDNLEIELEPNGHFSGEQSVYLRYDENGASYVRMVLRKGEFIVEQKAPGDEPERLASLPFEAAADGRNRAELHAVLDKGKLSVMLDDKAVMEEFAIDERIGPGAIALGAEADWREVRWNEYDQRDTIYDAVFRRIEVREAAASERDGEGKQLFSNRLTGLQKAGRTIAQAYHGAVDWAIETF</sequence>
<dbReference type="InterPro" id="IPR051398">
    <property type="entry name" value="Polysacch_Deacetylase"/>
</dbReference>
<organism evidence="5 6">
    <name type="scientific">Paenibacillus nanensis</name>
    <dbReference type="NCBI Taxonomy" id="393251"/>
    <lineage>
        <taxon>Bacteria</taxon>
        <taxon>Bacillati</taxon>
        <taxon>Bacillota</taxon>
        <taxon>Bacilli</taxon>
        <taxon>Bacillales</taxon>
        <taxon>Paenibacillaceae</taxon>
        <taxon>Paenibacillus</taxon>
    </lineage>
</organism>
<dbReference type="GO" id="GO:0016810">
    <property type="term" value="F:hydrolase activity, acting on carbon-nitrogen (but not peptide) bonds"/>
    <property type="evidence" value="ECO:0007669"/>
    <property type="project" value="InterPro"/>
</dbReference>
<dbReference type="SUPFAM" id="SSF88713">
    <property type="entry name" value="Glycoside hydrolase/deacetylase"/>
    <property type="match status" value="1"/>
</dbReference>
<evidence type="ECO:0000313" key="5">
    <source>
        <dbReference type="EMBL" id="RIX49238.1"/>
    </source>
</evidence>
<evidence type="ECO:0000259" key="4">
    <source>
        <dbReference type="Pfam" id="PF01522"/>
    </source>
</evidence>
<dbReference type="Pfam" id="PF01522">
    <property type="entry name" value="Polysacc_deac_1"/>
    <property type="match status" value="1"/>
</dbReference>
<keyword evidence="2" id="KW-0732">Signal</keyword>
<keyword evidence="6" id="KW-1185">Reference proteome</keyword>
<reference evidence="5 6" key="1">
    <citation type="submission" date="2018-09" db="EMBL/GenBank/DDBJ databases">
        <title>Paenibacillus aracenensis nov. sp. isolated from a cave in southern Spain.</title>
        <authorList>
            <person name="Jurado V."/>
            <person name="Gutierrez-Patricio S."/>
            <person name="Gonzalez-Pimentel J.L."/>
            <person name="Miller A.Z."/>
            <person name="Laiz L."/>
            <person name="Saiz-Jimenez C."/>
        </authorList>
    </citation>
    <scope>NUCLEOTIDE SEQUENCE [LARGE SCALE GENOMIC DNA]</scope>
    <source>
        <strain evidence="5 6">DSM 22867</strain>
    </source>
</reference>
<dbReference type="PANTHER" id="PTHR34216">
    <property type="match status" value="1"/>
</dbReference>
<protein>
    <submittedName>
        <fullName evidence="5">Polysaccharide deacetylase</fullName>
    </submittedName>
</protein>
<gene>
    <name evidence="5" type="ORF">D3P08_23155</name>
</gene>
<evidence type="ECO:0000256" key="2">
    <source>
        <dbReference type="ARBA" id="ARBA00022729"/>
    </source>
</evidence>